<dbReference type="Proteomes" id="UP000465112">
    <property type="component" value="Chromosome 19"/>
</dbReference>
<comment type="caution">
    <text evidence="2">The sequence shown here is derived from an EMBL/GenBank/DDBJ whole genome shotgun (WGS) entry which is preliminary data.</text>
</comment>
<evidence type="ECO:0000313" key="2">
    <source>
        <dbReference type="EMBL" id="KAF1375365.1"/>
    </source>
</evidence>
<name>A0A6A5E8B7_PERFL</name>
<gene>
    <name evidence="2" type="ORF">PFLUV_G00219070</name>
</gene>
<protein>
    <submittedName>
        <fullName evidence="2">Uncharacterized protein</fullName>
    </submittedName>
</protein>
<feature type="compositionally biased region" description="Acidic residues" evidence="1">
    <location>
        <begin position="91"/>
        <end position="100"/>
    </location>
</feature>
<feature type="region of interest" description="Disordered" evidence="1">
    <location>
        <begin position="91"/>
        <end position="118"/>
    </location>
</feature>
<keyword evidence="3" id="KW-1185">Reference proteome</keyword>
<reference evidence="2 3" key="1">
    <citation type="submission" date="2019-06" db="EMBL/GenBank/DDBJ databases">
        <title>A chromosome-scale genome assembly of the European perch, Perca fluviatilis.</title>
        <authorList>
            <person name="Roques C."/>
            <person name="Zahm M."/>
            <person name="Cabau C."/>
            <person name="Klopp C."/>
            <person name="Bouchez O."/>
            <person name="Donnadieu C."/>
            <person name="Kuhl H."/>
            <person name="Gislard M."/>
            <person name="Guendouz S."/>
            <person name="Journot L."/>
            <person name="Haffray P."/>
            <person name="Bestin A."/>
            <person name="Morvezen R."/>
            <person name="Feron R."/>
            <person name="Wen M."/>
            <person name="Jouanno E."/>
            <person name="Herpin A."/>
            <person name="Schartl M."/>
            <person name="Postlethwait J."/>
            <person name="Schaerlinger B."/>
            <person name="Chardard D."/>
            <person name="Lecocq T."/>
            <person name="Poncet C."/>
            <person name="Jaffrelo L."/>
            <person name="Lampietro C."/>
            <person name="Guiguen Y."/>
        </authorList>
    </citation>
    <scope>NUCLEOTIDE SEQUENCE [LARGE SCALE GENOMIC DNA]</scope>
    <source>
        <tissue evidence="2">Blood</tissue>
    </source>
</reference>
<dbReference type="AlphaFoldDB" id="A0A6A5E8B7"/>
<evidence type="ECO:0000313" key="3">
    <source>
        <dbReference type="Proteomes" id="UP000465112"/>
    </source>
</evidence>
<feature type="compositionally biased region" description="Gly residues" evidence="1">
    <location>
        <begin position="102"/>
        <end position="111"/>
    </location>
</feature>
<proteinExistence type="predicted"/>
<organism evidence="2 3">
    <name type="scientific">Perca fluviatilis</name>
    <name type="common">European perch</name>
    <dbReference type="NCBI Taxonomy" id="8168"/>
    <lineage>
        <taxon>Eukaryota</taxon>
        <taxon>Metazoa</taxon>
        <taxon>Chordata</taxon>
        <taxon>Craniata</taxon>
        <taxon>Vertebrata</taxon>
        <taxon>Euteleostomi</taxon>
        <taxon>Actinopterygii</taxon>
        <taxon>Neopterygii</taxon>
        <taxon>Teleostei</taxon>
        <taxon>Neoteleostei</taxon>
        <taxon>Acanthomorphata</taxon>
        <taxon>Eupercaria</taxon>
        <taxon>Perciformes</taxon>
        <taxon>Percoidei</taxon>
        <taxon>Percidae</taxon>
        <taxon>Percinae</taxon>
        <taxon>Perca</taxon>
    </lineage>
</organism>
<accession>A0A6A5E8B7</accession>
<evidence type="ECO:0000256" key="1">
    <source>
        <dbReference type="SAM" id="MobiDB-lite"/>
    </source>
</evidence>
<dbReference type="EMBL" id="VHII01000019">
    <property type="protein sequence ID" value="KAF1375365.1"/>
    <property type="molecule type" value="Genomic_DNA"/>
</dbReference>
<sequence>MDKWIAGKIGDMVEDKVKSALGVKDEEKGAKKGGFISKVFHKDEKKKEKPPAEKEGFFSKIFDHDSDKKKEKTVEKKSGFAGLFSEREDAGDAVGYDEEATGGIGGIGEGEGQSDTFNDEELLNDLMDVASNGN</sequence>